<dbReference type="Gene3D" id="1.10.10.60">
    <property type="entry name" value="Homeodomain-like"/>
    <property type="match status" value="2"/>
</dbReference>
<organism evidence="5 6">
    <name type="scientific">Gigaspora margarita</name>
    <dbReference type="NCBI Taxonomy" id="4874"/>
    <lineage>
        <taxon>Eukaryota</taxon>
        <taxon>Fungi</taxon>
        <taxon>Fungi incertae sedis</taxon>
        <taxon>Mucoromycota</taxon>
        <taxon>Glomeromycotina</taxon>
        <taxon>Glomeromycetes</taxon>
        <taxon>Diversisporales</taxon>
        <taxon>Gigasporaceae</taxon>
        <taxon>Gigaspora</taxon>
    </lineage>
</organism>
<dbReference type="Pfam" id="PF03221">
    <property type="entry name" value="HTH_Tnp_Tc5"/>
    <property type="match status" value="1"/>
</dbReference>
<dbReference type="SUPFAM" id="SSF46689">
    <property type="entry name" value="Homeodomain-like"/>
    <property type="match status" value="2"/>
</dbReference>
<feature type="region of interest" description="Disordered" evidence="2">
    <location>
        <begin position="1"/>
        <end position="30"/>
    </location>
</feature>
<keyword evidence="6" id="KW-1185">Reference proteome</keyword>
<evidence type="ECO:0000259" key="4">
    <source>
        <dbReference type="Pfam" id="PF03221"/>
    </source>
</evidence>
<name>A0ABN7X121_GIGMA</name>
<proteinExistence type="predicted"/>
<dbReference type="InterPro" id="IPR050863">
    <property type="entry name" value="CenT-Element_Derived"/>
</dbReference>
<dbReference type="InterPro" id="IPR004875">
    <property type="entry name" value="DDE_SF_endonuclease_dom"/>
</dbReference>
<feature type="domain" description="DDE-1" evidence="3">
    <location>
        <begin position="156"/>
        <end position="206"/>
    </location>
</feature>
<dbReference type="InterPro" id="IPR009057">
    <property type="entry name" value="Homeodomain-like_sf"/>
</dbReference>
<dbReference type="PANTHER" id="PTHR19303">
    <property type="entry name" value="TRANSPOSON"/>
    <property type="match status" value="1"/>
</dbReference>
<dbReference type="Pfam" id="PF03184">
    <property type="entry name" value="DDE_1"/>
    <property type="match status" value="1"/>
</dbReference>
<protein>
    <submittedName>
        <fullName evidence="5">40145_t:CDS:1</fullName>
    </submittedName>
</protein>
<evidence type="ECO:0000313" key="6">
    <source>
        <dbReference type="Proteomes" id="UP000789901"/>
    </source>
</evidence>
<gene>
    <name evidence="5" type="ORF">GMARGA_LOCUS37649</name>
</gene>
<evidence type="ECO:0000256" key="2">
    <source>
        <dbReference type="SAM" id="MobiDB-lite"/>
    </source>
</evidence>
<dbReference type="EMBL" id="CAJVQB010079628">
    <property type="protein sequence ID" value="CAG8845458.1"/>
    <property type="molecule type" value="Genomic_DNA"/>
</dbReference>
<sequence length="238" mass="27516">MPKKKDDTKKRTRLTAIQKKSIQEKKKDNPNLKDEEIAIEFNCDRSTVSKILKQKKWSEVQETLQISNALKIASPKFPQVEKALEIWIGSAEQQNLIITGDIIHQKALQFAMLLEELKVLLAAYEPQNIFNADECYYMDPKYTLSTTTKSDRKKDKTRITILLTANADSTEKLALLVINTSKMPNVFCDANITSHNQLPINYYHNERYLDDNDFVTTEEIMNDNRIIKFINNSNVDNK</sequence>
<dbReference type="InterPro" id="IPR006600">
    <property type="entry name" value="HTH_CenpB_DNA-bd_dom"/>
</dbReference>
<evidence type="ECO:0000256" key="1">
    <source>
        <dbReference type="ARBA" id="ARBA00023125"/>
    </source>
</evidence>
<reference evidence="5 6" key="1">
    <citation type="submission" date="2021-06" db="EMBL/GenBank/DDBJ databases">
        <authorList>
            <person name="Kallberg Y."/>
            <person name="Tangrot J."/>
            <person name="Rosling A."/>
        </authorList>
    </citation>
    <scope>NUCLEOTIDE SEQUENCE [LARGE SCALE GENOMIC DNA]</scope>
    <source>
        <strain evidence="5 6">120-4 pot B 10/14</strain>
    </source>
</reference>
<keyword evidence="1" id="KW-0238">DNA-binding</keyword>
<feature type="non-terminal residue" evidence="5">
    <location>
        <position position="238"/>
    </location>
</feature>
<feature type="domain" description="HTH CENPB-type" evidence="4">
    <location>
        <begin position="77"/>
        <end position="112"/>
    </location>
</feature>
<comment type="caution">
    <text evidence="5">The sequence shown here is derived from an EMBL/GenBank/DDBJ whole genome shotgun (WGS) entry which is preliminary data.</text>
</comment>
<dbReference type="Proteomes" id="UP000789901">
    <property type="component" value="Unassembled WGS sequence"/>
</dbReference>
<evidence type="ECO:0000259" key="3">
    <source>
        <dbReference type="Pfam" id="PF03184"/>
    </source>
</evidence>
<accession>A0ABN7X121</accession>
<feature type="compositionally biased region" description="Basic and acidic residues" evidence="2">
    <location>
        <begin position="21"/>
        <end position="30"/>
    </location>
</feature>
<evidence type="ECO:0000313" key="5">
    <source>
        <dbReference type="EMBL" id="CAG8845458.1"/>
    </source>
</evidence>
<dbReference type="PANTHER" id="PTHR19303:SF73">
    <property type="entry name" value="PROTEIN PDC2"/>
    <property type="match status" value="1"/>
</dbReference>